<dbReference type="InterPro" id="IPR037278">
    <property type="entry name" value="ARFGAP/RecO"/>
</dbReference>
<reference evidence="8 9" key="1">
    <citation type="submission" date="2023-11" db="EMBL/GenBank/DDBJ databases">
        <authorList>
            <person name="Okamura Y."/>
        </authorList>
    </citation>
    <scope>NUCLEOTIDE SEQUENCE [LARGE SCALE GENOMIC DNA]</scope>
</reference>
<gene>
    <name evidence="8" type="ORF">LNINA_LOCUS3388</name>
</gene>
<sequence>MSSKSEKDRAKQIQDRCQNILMQMLKDEDNKYCVDCDAKGPRWASWNLGIFLCIRCAGIHRNLGVHISKVKSVNLDSWTPEQVVSLQQMGNSRARAVYEANLPDSFRRPQTDTALEAFIRAKYETKKYIAKEWVPPQLPKVNWDKEIDEEIERQKRKKKAGTSTLGPLPAPSTDKKYNKSDVIPSIPKPKSSVSPKLGRSTPVAVEAKPTNGSADLLGLDTTITTSKPEQKASDDIFSSFFSAPETPAQIPQEQKPDLKTEEENFFKQPAPTEKEKSKLTKDSILALYSQTPMTQFNPVQPPQIAQPMHQQGQQTQYPFYQQQPFNNMMNGMQMNQFQQVNQFQQFQQPQQHPQQQQQQFPAPNQSMNFFNQPQQLSQQFGNLNLGQGFPNAFPPNPNVASNSTWQ</sequence>
<organism evidence="8 9">
    <name type="scientific">Leptosia nina</name>
    <dbReference type="NCBI Taxonomy" id="320188"/>
    <lineage>
        <taxon>Eukaryota</taxon>
        <taxon>Metazoa</taxon>
        <taxon>Ecdysozoa</taxon>
        <taxon>Arthropoda</taxon>
        <taxon>Hexapoda</taxon>
        <taxon>Insecta</taxon>
        <taxon>Pterygota</taxon>
        <taxon>Neoptera</taxon>
        <taxon>Endopterygota</taxon>
        <taxon>Lepidoptera</taxon>
        <taxon>Glossata</taxon>
        <taxon>Ditrysia</taxon>
        <taxon>Papilionoidea</taxon>
        <taxon>Pieridae</taxon>
        <taxon>Pierinae</taxon>
        <taxon>Leptosia</taxon>
    </lineage>
</organism>
<feature type="region of interest" description="Disordered" evidence="6">
    <location>
        <begin position="152"/>
        <end position="219"/>
    </location>
</feature>
<dbReference type="InterPro" id="IPR044732">
    <property type="entry name" value="ArfGAP_SMAP1-like"/>
</dbReference>
<dbReference type="PANTHER" id="PTHR45705">
    <property type="entry name" value="FI20236P1"/>
    <property type="match status" value="1"/>
</dbReference>
<accession>A0AAV1J6K2</accession>
<feature type="compositionally biased region" description="Low complexity" evidence="6">
    <location>
        <begin position="180"/>
        <end position="196"/>
    </location>
</feature>
<keyword evidence="3 5" id="KW-0863">Zinc-finger</keyword>
<dbReference type="SMART" id="SM00105">
    <property type="entry name" value="ArfGap"/>
    <property type="match status" value="1"/>
</dbReference>
<dbReference type="SUPFAM" id="SSF57863">
    <property type="entry name" value="ArfGap/RecO-like zinc finger"/>
    <property type="match status" value="1"/>
</dbReference>
<evidence type="ECO:0000256" key="6">
    <source>
        <dbReference type="SAM" id="MobiDB-lite"/>
    </source>
</evidence>
<evidence type="ECO:0000256" key="3">
    <source>
        <dbReference type="ARBA" id="ARBA00022771"/>
    </source>
</evidence>
<dbReference type="GO" id="GO:0008270">
    <property type="term" value="F:zinc ion binding"/>
    <property type="evidence" value="ECO:0007669"/>
    <property type="project" value="UniProtKB-KW"/>
</dbReference>
<evidence type="ECO:0000256" key="4">
    <source>
        <dbReference type="ARBA" id="ARBA00022833"/>
    </source>
</evidence>
<evidence type="ECO:0000313" key="8">
    <source>
        <dbReference type="EMBL" id="CAK1543580.1"/>
    </source>
</evidence>
<dbReference type="PROSITE" id="PS50115">
    <property type="entry name" value="ARFGAP"/>
    <property type="match status" value="1"/>
</dbReference>
<dbReference type="PRINTS" id="PR00405">
    <property type="entry name" value="REVINTRACTNG"/>
</dbReference>
<feature type="region of interest" description="Disordered" evidence="6">
    <location>
        <begin position="381"/>
        <end position="406"/>
    </location>
</feature>
<keyword evidence="1" id="KW-0343">GTPase activation</keyword>
<feature type="compositionally biased region" description="Low complexity" evidence="6">
    <location>
        <begin position="346"/>
        <end position="367"/>
    </location>
</feature>
<feature type="domain" description="Arf-GAP" evidence="7">
    <location>
        <begin position="18"/>
        <end position="136"/>
    </location>
</feature>
<protein>
    <recommendedName>
        <fullName evidence="7">Arf-GAP domain-containing protein</fullName>
    </recommendedName>
</protein>
<feature type="region of interest" description="Disordered" evidence="6">
    <location>
        <begin position="346"/>
        <end position="369"/>
    </location>
</feature>
<dbReference type="AlphaFoldDB" id="A0AAV1J6K2"/>
<dbReference type="InterPro" id="IPR038508">
    <property type="entry name" value="ArfGAP_dom_sf"/>
</dbReference>
<keyword evidence="9" id="KW-1185">Reference proteome</keyword>
<dbReference type="GO" id="GO:0005096">
    <property type="term" value="F:GTPase activator activity"/>
    <property type="evidence" value="ECO:0007669"/>
    <property type="project" value="UniProtKB-KW"/>
</dbReference>
<dbReference type="Proteomes" id="UP001497472">
    <property type="component" value="Unassembled WGS sequence"/>
</dbReference>
<keyword evidence="2" id="KW-0479">Metal-binding</keyword>
<dbReference type="FunFam" id="1.10.220.150:FF:000009">
    <property type="entry name" value="stromal membrane-associated protein 1 isoform X1"/>
    <property type="match status" value="1"/>
</dbReference>
<dbReference type="CDD" id="cd08839">
    <property type="entry name" value="ArfGap_SMAP"/>
    <property type="match status" value="1"/>
</dbReference>
<keyword evidence="4" id="KW-0862">Zinc</keyword>
<evidence type="ECO:0000256" key="1">
    <source>
        <dbReference type="ARBA" id="ARBA00022468"/>
    </source>
</evidence>
<comment type="caution">
    <text evidence="8">The sequence shown here is derived from an EMBL/GenBank/DDBJ whole genome shotgun (WGS) entry which is preliminary data.</text>
</comment>
<dbReference type="InterPro" id="IPR051718">
    <property type="entry name" value="ARF_GTPase-activating"/>
</dbReference>
<evidence type="ECO:0000256" key="2">
    <source>
        <dbReference type="ARBA" id="ARBA00022723"/>
    </source>
</evidence>
<evidence type="ECO:0000259" key="7">
    <source>
        <dbReference type="PROSITE" id="PS50115"/>
    </source>
</evidence>
<dbReference type="EMBL" id="CAVLEF010000004">
    <property type="protein sequence ID" value="CAK1543580.1"/>
    <property type="molecule type" value="Genomic_DNA"/>
</dbReference>
<evidence type="ECO:0000256" key="5">
    <source>
        <dbReference type="PROSITE-ProRule" id="PRU00288"/>
    </source>
</evidence>
<evidence type="ECO:0000313" key="9">
    <source>
        <dbReference type="Proteomes" id="UP001497472"/>
    </source>
</evidence>
<dbReference type="GO" id="GO:0005737">
    <property type="term" value="C:cytoplasm"/>
    <property type="evidence" value="ECO:0007669"/>
    <property type="project" value="TreeGrafter"/>
</dbReference>
<dbReference type="Pfam" id="PF01412">
    <property type="entry name" value="ArfGap"/>
    <property type="match status" value="1"/>
</dbReference>
<proteinExistence type="predicted"/>
<dbReference type="PANTHER" id="PTHR45705:SF1">
    <property type="entry name" value="FI20236P1"/>
    <property type="match status" value="1"/>
</dbReference>
<name>A0AAV1J6K2_9NEOP</name>
<dbReference type="Gene3D" id="1.10.220.150">
    <property type="entry name" value="Arf GTPase activating protein"/>
    <property type="match status" value="1"/>
</dbReference>
<dbReference type="InterPro" id="IPR001164">
    <property type="entry name" value="ArfGAP_dom"/>
</dbReference>